<protein>
    <submittedName>
        <fullName evidence="1">Uncharacterized protein</fullName>
    </submittedName>
</protein>
<evidence type="ECO:0000313" key="2">
    <source>
        <dbReference type="Proteomes" id="UP000077628"/>
    </source>
</evidence>
<dbReference type="EMBL" id="LUUK01000206">
    <property type="protein sequence ID" value="OAI13789.1"/>
    <property type="molecule type" value="Genomic_DNA"/>
</dbReference>
<keyword evidence="2" id="KW-1185">Reference proteome</keyword>
<name>A0A177N9B2_9GAMM</name>
<accession>A0A177N9B2</accession>
<sequence>MQTSVNSFEIRAILFVCVLFHQPTALADADLGYQKRGHYAEGRRDKPVASVGIELISVLADYQEPGGNLAEHIQARFYLQENTPVCLVAREKDNRKFYWLDQVQQSWQPGEFNTFSWPTATVIKPLQLKVTDLGVLVRLQDCSSVDSAAPDRIAPAILYQNQPPNELSAYVFTYKLRANAKVNLKVKSLADGQTVFPKELGNKTGVFEVVVPANKLASGDYQVELTGYDLASNAPVYQSVRFFHPATPL</sequence>
<dbReference type="STRING" id="702114.A1355_13145"/>
<dbReference type="AlphaFoldDB" id="A0A177N9B2"/>
<organism evidence="1 2">
    <name type="scientific">Methylomonas koyamae</name>
    <dbReference type="NCBI Taxonomy" id="702114"/>
    <lineage>
        <taxon>Bacteria</taxon>
        <taxon>Pseudomonadati</taxon>
        <taxon>Pseudomonadota</taxon>
        <taxon>Gammaproteobacteria</taxon>
        <taxon>Methylococcales</taxon>
        <taxon>Methylococcaceae</taxon>
        <taxon>Methylomonas</taxon>
    </lineage>
</organism>
<proteinExistence type="predicted"/>
<evidence type="ECO:0000313" key="1">
    <source>
        <dbReference type="EMBL" id="OAI13789.1"/>
    </source>
</evidence>
<comment type="caution">
    <text evidence="1">The sequence shown here is derived from an EMBL/GenBank/DDBJ whole genome shotgun (WGS) entry which is preliminary data.</text>
</comment>
<reference evidence="2" key="1">
    <citation type="submission" date="2016-03" db="EMBL/GenBank/DDBJ databases">
        <authorList>
            <person name="Heylen K."/>
            <person name="De Vos P."/>
            <person name="Vekeman B."/>
        </authorList>
    </citation>
    <scope>NUCLEOTIDE SEQUENCE [LARGE SCALE GENOMIC DNA]</scope>
    <source>
        <strain evidence="2">R-45383</strain>
    </source>
</reference>
<dbReference type="Proteomes" id="UP000077628">
    <property type="component" value="Unassembled WGS sequence"/>
</dbReference>
<gene>
    <name evidence="1" type="ORF">A1355_13145</name>
</gene>